<feature type="region of interest" description="Disordered" evidence="2">
    <location>
        <begin position="100"/>
        <end position="181"/>
    </location>
</feature>
<evidence type="ECO:0000256" key="1">
    <source>
        <dbReference type="ARBA" id="ARBA00023172"/>
    </source>
</evidence>
<protein>
    <submittedName>
        <fullName evidence="3">Mobile element protein</fullName>
    </submittedName>
</protein>
<dbReference type="Gene3D" id="1.10.443.10">
    <property type="entry name" value="Intergrase catalytic core"/>
    <property type="match status" value="1"/>
</dbReference>
<feature type="region of interest" description="Disordered" evidence="2">
    <location>
        <begin position="247"/>
        <end position="373"/>
    </location>
</feature>
<feature type="compositionally biased region" description="Basic and acidic residues" evidence="2">
    <location>
        <begin position="7"/>
        <end position="19"/>
    </location>
</feature>
<sequence>MIIIHHPVHERSQRRRDQDNPSPGRGATPARHPVHRPVRRNDRSTAGGMSAAPKISALRGGHITLAAAADAFLATPPTANPNTHRAYASAIDRVTALSAETVRSPASPTPRSAPRSPSCGARARLRPGTATVPPSPPGSPGATPGSTGPPHRSRPTPNAARRAPTRPARSPRPPSTGCCPAATSRSARLCRMLYETAARAAEILAPNVEDLDLEHRRAPVRSKGGSTEWVYWDSGTAHLLPRLIRLPDGSTRTHGRCSCPNAAPSPPAARPPPTSARTPATPAWLRPRPRPAGEIRRARPAPAASQCRRPPRRGRSPAAARHGQDPAHEPPHRHALRQTRRRGDRQGHRGPGTPSPYSLIHQVPVRQADMAMS</sequence>
<dbReference type="InterPro" id="IPR011010">
    <property type="entry name" value="DNA_brk_join_enz"/>
</dbReference>
<keyword evidence="1" id="KW-0233">DNA recombination</keyword>
<feature type="compositionally biased region" description="Low complexity" evidence="2">
    <location>
        <begin position="140"/>
        <end position="168"/>
    </location>
</feature>
<dbReference type="EMBL" id="LT559118">
    <property type="protein sequence ID" value="SBO96688.1"/>
    <property type="molecule type" value="Genomic_DNA"/>
</dbReference>
<proteinExistence type="predicted"/>
<dbReference type="InterPro" id="IPR013762">
    <property type="entry name" value="Integrase-like_cat_sf"/>
</dbReference>
<feature type="compositionally biased region" description="Basic residues" evidence="2">
    <location>
        <begin position="333"/>
        <end position="343"/>
    </location>
</feature>
<dbReference type="SUPFAM" id="SSF56349">
    <property type="entry name" value="DNA breaking-rejoining enzymes"/>
    <property type="match status" value="1"/>
</dbReference>
<dbReference type="GO" id="GO:0006310">
    <property type="term" value="P:DNA recombination"/>
    <property type="evidence" value="ECO:0007669"/>
    <property type="project" value="UniProtKB-KW"/>
</dbReference>
<reference evidence="3" key="1">
    <citation type="submission" date="2016-04" db="EMBL/GenBank/DDBJ databases">
        <authorList>
            <person name="Evans L.H."/>
            <person name="Alamgir A."/>
            <person name="Owens N."/>
            <person name="Weber N.D."/>
            <person name="Virtaneva K."/>
            <person name="Barbian K."/>
            <person name="Babar A."/>
            <person name="Rosenke K."/>
        </authorList>
    </citation>
    <scope>NUCLEOTIDE SEQUENCE</scope>
    <source>
        <strain evidence="3">Nono1</strain>
    </source>
</reference>
<evidence type="ECO:0000313" key="3">
    <source>
        <dbReference type="EMBL" id="SBO96688.1"/>
    </source>
</evidence>
<gene>
    <name evidence="3" type="ORF">BN4615_P6204</name>
</gene>
<evidence type="ECO:0000256" key="2">
    <source>
        <dbReference type="SAM" id="MobiDB-lite"/>
    </source>
</evidence>
<feature type="compositionally biased region" description="Basic and acidic residues" evidence="2">
    <location>
        <begin position="322"/>
        <end position="332"/>
    </location>
</feature>
<dbReference type="AlphaFoldDB" id="A0A1M4EDD7"/>
<feature type="region of interest" description="Disordered" evidence="2">
    <location>
        <begin position="1"/>
        <end position="52"/>
    </location>
</feature>
<dbReference type="GO" id="GO:0003677">
    <property type="term" value="F:DNA binding"/>
    <property type="evidence" value="ECO:0007669"/>
    <property type="project" value="InterPro"/>
</dbReference>
<organism evidence="3">
    <name type="scientific">Nonomuraea gerenzanensis</name>
    <dbReference type="NCBI Taxonomy" id="93944"/>
    <lineage>
        <taxon>Bacteria</taxon>
        <taxon>Bacillati</taxon>
        <taxon>Actinomycetota</taxon>
        <taxon>Actinomycetes</taxon>
        <taxon>Streptosporangiales</taxon>
        <taxon>Streptosporangiaceae</taxon>
        <taxon>Nonomuraea</taxon>
    </lineage>
</organism>
<feature type="compositionally biased region" description="Low complexity" evidence="2">
    <location>
        <begin position="103"/>
        <end position="118"/>
    </location>
</feature>
<accession>A0A1M4EDD7</accession>
<name>A0A1M4EDD7_9ACTN</name>
<dbReference type="GO" id="GO:0015074">
    <property type="term" value="P:DNA integration"/>
    <property type="evidence" value="ECO:0007669"/>
    <property type="project" value="InterPro"/>
</dbReference>
<feature type="compositionally biased region" description="Pro residues" evidence="2">
    <location>
        <begin position="263"/>
        <end position="274"/>
    </location>
</feature>